<organism evidence="1">
    <name type="scientific">Rhizophora mucronata</name>
    <name type="common">Asiatic mangrove</name>
    <dbReference type="NCBI Taxonomy" id="61149"/>
    <lineage>
        <taxon>Eukaryota</taxon>
        <taxon>Viridiplantae</taxon>
        <taxon>Streptophyta</taxon>
        <taxon>Embryophyta</taxon>
        <taxon>Tracheophyta</taxon>
        <taxon>Spermatophyta</taxon>
        <taxon>Magnoliopsida</taxon>
        <taxon>eudicotyledons</taxon>
        <taxon>Gunneridae</taxon>
        <taxon>Pentapetalae</taxon>
        <taxon>rosids</taxon>
        <taxon>fabids</taxon>
        <taxon>Malpighiales</taxon>
        <taxon>Rhizophoraceae</taxon>
        <taxon>Rhizophora</taxon>
    </lineage>
</organism>
<dbReference type="AlphaFoldDB" id="A0A2P2IUI4"/>
<evidence type="ECO:0000313" key="1">
    <source>
        <dbReference type="EMBL" id="MBW84837.1"/>
    </source>
</evidence>
<protein>
    <submittedName>
        <fullName evidence="1">Uncharacterized protein</fullName>
    </submittedName>
</protein>
<reference evidence="1" key="1">
    <citation type="submission" date="2018-02" db="EMBL/GenBank/DDBJ databases">
        <title>Rhizophora mucronata_Transcriptome.</title>
        <authorList>
            <person name="Meera S.P."/>
            <person name="Sreeshan A."/>
            <person name="Augustine A."/>
        </authorList>
    </citation>
    <scope>NUCLEOTIDE SEQUENCE</scope>
    <source>
        <tissue evidence="1">Leaf</tissue>
    </source>
</reference>
<accession>A0A2P2IUI4</accession>
<sequence length="46" mass="5338">MFQYSHMYPLQDNLLTITGAGPQTKYPVTTFKSMQFQLAYIHAKQV</sequence>
<name>A0A2P2IUI4_RHIMU</name>
<dbReference type="EMBL" id="GGEC01004354">
    <property type="protein sequence ID" value="MBW84837.1"/>
    <property type="molecule type" value="Transcribed_RNA"/>
</dbReference>
<proteinExistence type="predicted"/>